<dbReference type="EMBL" id="BAABJQ010000008">
    <property type="protein sequence ID" value="GAA5186428.1"/>
    <property type="molecule type" value="Genomic_DNA"/>
</dbReference>
<name>A0ABP9RTX3_9ACTN</name>
<dbReference type="PANTHER" id="PTHR33169:SF14">
    <property type="entry name" value="TRANSCRIPTIONAL REGULATOR RV3488"/>
    <property type="match status" value="1"/>
</dbReference>
<feature type="domain" description="Transcription regulator PadR N-terminal" evidence="1">
    <location>
        <begin position="11"/>
        <end position="84"/>
    </location>
</feature>
<dbReference type="InterPro" id="IPR005149">
    <property type="entry name" value="Tscrpt_reg_PadR_N"/>
</dbReference>
<evidence type="ECO:0000259" key="1">
    <source>
        <dbReference type="Pfam" id="PF03551"/>
    </source>
</evidence>
<evidence type="ECO:0000313" key="3">
    <source>
        <dbReference type="Proteomes" id="UP001501570"/>
    </source>
</evidence>
<evidence type="ECO:0000313" key="2">
    <source>
        <dbReference type="EMBL" id="GAA5186428.1"/>
    </source>
</evidence>
<dbReference type="PANTHER" id="PTHR33169">
    <property type="entry name" value="PADR-FAMILY TRANSCRIPTIONAL REGULATOR"/>
    <property type="match status" value="1"/>
</dbReference>
<comment type="caution">
    <text evidence="2">The sequence shown here is derived from an EMBL/GenBank/DDBJ whole genome shotgun (WGS) entry which is preliminary data.</text>
</comment>
<proteinExistence type="predicted"/>
<sequence>MDVKGHLDLLLLATLARTGPAHGYAVIAALREHSRGSFDLPEGTVYPALHRLEQAGLIASQWDESAPRRRRVYALTVDGRRARASKQRELQTFFEAVQAVIGYRRQGVKA</sequence>
<dbReference type="InterPro" id="IPR052509">
    <property type="entry name" value="Metal_resp_DNA-bind_regulator"/>
</dbReference>
<protein>
    <submittedName>
        <fullName evidence="2">Helix-turn-helix transcriptional regulator</fullName>
    </submittedName>
</protein>
<organism evidence="2 3">
    <name type="scientific">Rugosimonospora acidiphila</name>
    <dbReference type="NCBI Taxonomy" id="556531"/>
    <lineage>
        <taxon>Bacteria</taxon>
        <taxon>Bacillati</taxon>
        <taxon>Actinomycetota</taxon>
        <taxon>Actinomycetes</taxon>
        <taxon>Micromonosporales</taxon>
        <taxon>Micromonosporaceae</taxon>
        <taxon>Rugosimonospora</taxon>
    </lineage>
</organism>
<dbReference type="Gene3D" id="1.10.10.10">
    <property type="entry name" value="Winged helix-like DNA-binding domain superfamily/Winged helix DNA-binding domain"/>
    <property type="match status" value="1"/>
</dbReference>
<dbReference type="InterPro" id="IPR036388">
    <property type="entry name" value="WH-like_DNA-bd_sf"/>
</dbReference>
<dbReference type="RefSeq" id="WP_345630440.1">
    <property type="nucleotide sequence ID" value="NZ_BAABJQ010000008.1"/>
</dbReference>
<dbReference type="SUPFAM" id="SSF46785">
    <property type="entry name" value="Winged helix' DNA-binding domain"/>
    <property type="match status" value="1"/>
</dbReference>
<accession>A0ABP9RTX3</accession>
<dbReference type="InterPro" id="IPR036390">
    <property type="entry name" value="WH_DNA-bd_sf"/>
</dbReference>
<dbReference type="Pfam" id="PF03551">
    <property type="entry name" value="PadR"/>
    <property type="match status" value="1"/>
</dbReference>
<reference evidence="3" key="1">
    <citation type="journal article" date="2019" name="Int. J. Syst. Evol. Microbiol.">
        <title>The Global Catalogue of Microorganisms (GCM) 10K type strain sequencing project: providing services to taxonomists for standard genome sequencing and annotation.</title>
        <authorList>
            <consortium name="The Broad Institute Genomics Platform"/>
            <consortium name="The Broad Institute Genome Sequencing Center for Infectious Disease"/>
            <person name="Wu L."/>
            <person name="Ma J."/>
        </authorList>
    </citation>
    <scope>NUCLEOTIDE SEQUENCE [LARGE SCALE GENOMIC DNA]</scope>
    <source>
        <strain evidence="3">JCM 18304</strain>
    </source>
</reference>
<keyword evidence="3" id="KW-1185">Reference proteome</keyword>
<dbReference type="Proteomes" id="UP001501570">
    <property type="component" value="Unassembled WGS sequence"/>
</dbReference>
<gene>
    <name evidence="2" type="ORF">GCM10023322_32650</name>
</gene>